<keyword evidence="10" id="KW-0539">Nucleus</keyword>
<dbReference type="FunFam" id="3.30.160.60:FF:000021">
    <property type="entry name" value="Basic krueppel-like factor 3"/>
    <property type="match status" value="1"/>
</dbReference>
<dbReference type="Pfam" id="PF00096">
    <property type="entry name" value="zf-C2H2"/>
    <property type="match status" value="3"/>
</dbReference>
<evidence type="ECO:0000313" key="14">
    <source>
        <dbReference type="EMBL" id="TRY62187.1"/>
    </source>
</evidence>
<dbReference type="SMART" id="SM00355">
    <property type="entry name" value="ZnF_C2H2"/>
    <property type="match status" value="3"/>
</dbReference>
<evidence type="ECO:0000256" key="2">
    <source>
        <dbReference type="ARBA" id="ARBA00022491"/>
    </source>
</evidence>
<keyword evidence="8" id="KW-0238">DNA-binding</keyword>
<evidence type="ECO:0000256" key="12">
    <source>
        <dbReference type="SAM" id="MobiDB-lite"/>
    </source>
</evidence>
<dbReference type="PANTHER" id="PTHR23235">
    <property type="entry name" value="KRUEPPEL-LIKE TRANSCRIPTION FACTOR"/>
    <property type="match status" value="1"/>
</dbReference>
<gene>
    <name evidence="14" type="ORF">TCAL_13910</name>
</gene>
<feature type="compositionally biased region" description="Low complexity" evidence="12">
    <location>
        <begin position="239"/>
        <end position="250"/>
    </location>
</feature>
<dbReference type="FunFam" id="3.30.160.60:FF:000563">
    <property type="entry name" value="Krueppel-like factor 8"/>
    <property type="match status" value="1"/>
</dbReference>
<dbReference type="PROSITE" id="PS50157">
    <property type="entry name" value="ZINC_FINGER_C2H2_2"/>
    <property type="match status" value="3"/>
</dbReference>
<accession>A0A553N9U0</accession>
<evidence type="ECO:0000256" key="8">
    <source>
        <dbReference type="ARBA" id="ARBA00023125"/>
    </source>
</evidence>
<keyword evidence="5 11" id="KW-0863">Zinc-finger</keyword>
<keyword evidence="6" id="KW-0862">Zinc</keyword>
<evidence type="ECO:0000256" key="11">
    <source>
        <dbReference type="PROSITE-ProRule" id="PRU00042"/>
    </source>
</evidence>
<keyword evidence="4" id="KW-0677">Repeat</keyword>
<proteinExistence type="predicted"/>
<comment type="caution">
    <text evidence="14">The sequence shown here is derived from an EMBL/GenBank/DDBJ whole genome shotgun (WGS) entry which is preliminary data.</text>
</comment>
<feature type="compositionally biased region" description="Basic and acidic residues" evidence="12">
    <location>
        <begin position="345"/>
        <end position="355"/>
    </location>
</feature>
<dbReference type="Gene3D" id="3.30.160.60">
    <property type="entry name" value="Classic Zinc Finger"/>
    <property type="match status" value="3"/>
</dbReference>
<dbReference type="FunFam" id="3.30.160.60:FF:000018">
    <property type="entry name" value="Krueppel-like factor 15"/>
    <property type="match status" value="1"/>
</dbReference>
<feature type="domain" description="C2H2-type" evidence="13">
    <location>
        <begin position="420"/>
        <end position="443"/>
    </location>
</feature>
<dbReference type="PROSITE" id="PS00028">
    <property type="entry name" value="ZINC_FINGER_C2H2_1"/>
    <property type="match status" value="3"/>
</dbReference>
<keyword evidence="9" id="KW-0804">Transcription</keyword>
<feature type="compositionally biased region" description="Low complexity" evidence="12">
    <location>
        <begin position="211"/>
        <end position="227"/>
    </location>
</feature>
<dbReference type="InterPro" id="IPR013087">
    <property type="entry name" value="Znf_C2H2_type"/>
</dbReference>
<dbReference type="PANTHER" id="PTHR23235:SF150">
    <property type="entry name" value="KRUEPPEL-LIKE FACTOR LUNA"/>
    <property type="match status" value="1"/>
</dbReference>
<reference evidence="14 15" key="1">
    <citation type="journal article" date="2018" name="Nat. Ecol. Evol.">
        <title>Genomic signatures of mitonuclear coevolution across populations of Tigriopus californicus.</title>
        <authorList>
            <person name="Barreto F.S."/>
            <person name="Watson E.T."/>
            <person name="Lima T.G."/>
            <person name="Willett C.S."/>
            <person name="Edmands S."/>
            <person name="Li W."/>
            <person name="Burton R.S."/>
        </authorList>
    </citation>
    <scope>NUCLEOTIDE SEQUENCE [LARGE SCALE GENOMIC DNA]</scope>
    <source>
        <strain evidence="14 15">San Diego</strain>
    </source>
</reference>
<evidence type="ECO:0000256" key="7">
    <source>
        <dbReference type="ARBA" id="ARBA00023015"/>
    </source>
</evidence>
<evidence type="ECO:0000256" key="5">
    <source>
        <dbReference type="ARBA" id="ARBA00022771"/>
    </source>
</evidence>
<keyword evidence="3" id="KW-0479">Metal-binding</keyword>
<name>A0A553N9U0_TIGCA</name>
<dbReference type="GO" id="GO:0000978">
    <property type="term" value="F:RNA polymerase II cis-regulatory region sequence-specific DNA binding"/>
    <property type="evidence" value="ECO:0007669"/>
    <property type="project" value="TreeGrafter"/>
</dbReference>
<evidence type="ECO:0000256" key="3">
    <source>
        <dbReference type="ARBA" id="ARBA00022723"/>
    </source>
</evidence>
<evidence type="ECO:0000256" key="10">
    <source>
        <dbReference type="ARBA" id="ARBA00023242"/>
    </source>
</evidence>
<comment type="subcellular location">
    <subcellularLocation>
        <location evidence="1">Nucleus</location>
    </subcellularLocation>
</comment>
<feature type="region of interest" description="Disordered" evidence="12">
    <location>
        <begin position="47"/>
        <end position="100"/>
    </location>
</feature>
<dbReference type="STRING" id="6832.A0A553N9U0"/>
<evidence type="ECO:0000256" key="4">
    <source>
        <dbReference type="ARBA" id="ARBA00022737"/>
    </source>
</evidence>
<feature type="compositionally biased region" description="Basic and acidic residues" evidence="12">
    <location>
        <begin position="87"/>
        <end position="100"/>
    </location>
</feature>
<evidence type="ECO:0000256" key="9">
    <source>
        <dbReference type="ARBA" id="ARBA00023163"/>
    </source>
</evidence>
<dbReference type="GO" id="GO:0000981">
    <property type="term" value="F:DNA-binding transcription factor activity, RNA polymerase II-specific"/>
    <property type="evidence" value="ECO:0007669"/>
    <property type="project" value="TreeGrafter"/>
</dbReference>
<keyword evidence="2" id="KW-0678">Repressor</keyword>
<dbReference type="GO" id="GO:0005634">
    <property type="term" value="C:nucleus"/>
    <property type="evidence" value="ECO:0007669"/>
    <property type="project" value="UniProtKB-SubCell"/>
</dbReference>
<keyword evidence="7" id="KW-0805">Transcription regulation</keyword>
<feature type="compositionally biased region" description="Low complexity" evidence="12">
    <location>
        <begin position="74"/>
        <end position="84"/>
    </location>
</feature>
<dbReference type="Proteomes" id="UP000318571">
    <property type="component" value="Chromosome 8"/>
</dbReference>
<dbReference type="SUPFAM" id="SSF57667">
    <property type="entry name" value="beta-beta-alpha zinc fingers"/>
    <property type="match status" value="2"/>
</dbReference>
<dbReference type="OMA" id="NDEHEDC"/>
<dbReference type="EMBL" id="VCGU01000459">
    <property type="protein sequence ID" value="TRY62187.1"/>
    <property type="molecule type" value="Genomic_DNA"/>
</dbReference>
<evidence type="ECO:0000256" key="6">
    <source>
        <dbReference type="ARBA" id="ARBA00022833"/>
    </source>
</evidence>
<keyword evidence="15" id="KW-1185">Reference proteome</keyword>
<evidence type="ECO:0000259" key="13">
    <source>
        <dbReference type="PROSITE" id="PS50157"/>
    </source>
</evidence>
<protein>
    <recommendedName>
        <fullName evidence="13">C2H2-type domain-containing protein</fullName>
    </recommendedName>
</protein>
<organism evidence="14 15">
    <name type="scientific">Tigriopus californicus</name>
    <name type="common">Marine copepod</name>
    <dbReference type="NCBI Taxonomy" id="6832"/>
    <lineage>
        <taxon>Eukaryota</taxon>
        <taxon>Metazoa</taxon>
        <taxon>Ecdysozoa</taxon>
        <taxon>Arthropoda</taxon>
        <taxon>Crustacea</taxon>
        <taxon>Multicrustacea</taxon>
        <taxon>Hexanauplia</taxon>
        <taxon>Copepoda</taxon>
        <taxon>Harpacticoida</taxon>
        <taxon>Harpacticidae</taxon>
        <taxon>Tigriopus</taxon>
    </lineage>
</organism>
<feature type="compositionally biased region" description="Low complexity" evidence="12">
    <location>
        <begin position="322"/>
        <end position="331"/>
    </location>
</feature>
<feature type="domain" description="C2H2-type" evidence="13">
    <location>
        <begin position="390"/>
        <end position="419"/>
    </location>
</feature>
<feature type="region of interest" description="Disordered" evidence="12">
    <location>
        <begin position="204"/>
        <end position="250"/>
    </location>
</feature>
<feature type="region of interest" description="Disordered" evidence="12">
    <location>
        <begin position="322"/>
        <end position="355"/>
    </location>
</feature>
<evidence type="ECO:0000313" key="15">
    <source>
        <dbReference type="Proteomes" id="UP000318571"/>
    </source>
</evidence>
<dbReference type="AlphaFoldDB" id="A0A553N9U0"/>
<feature type="domain" description="C2H2-type" evidence="13">
    <location>
        <begin position="360"/>
        <end position="389"/>
    </location>
</feature>
<dbReference type="GO" id="GO:0008270">
    <property type="term" value="F:zinc ion binding"/>
    <property type="evidence" value="ECO:0007669"/>
    <property type="project" value="UniProtKB-KW"/>
</dbReference>
<dbReference type="CDD" id="cd21973">
    <property type="entry name" value="KLF6_7_N-like"/>
    <property type="match status" value="1"/>
</dbReference>
<evidence type="ECO:0000256" key="1">
    <source>
        <dbReference type="ARBA" id="ARBA00004123"/>
    </source>
</evidence>
<dbReference type="InterPro" id="IPR036236">
    <property type="entry name" value="Znf_C2H2_sf"/>
</dbReference>
<sequence length="443" mass="48287">MDCAPNVNIFRELQVVHDTGYFSSQVSPEEDWQQNCYEMEKYLKDEPRVSASNNGLKKYPSELDIPWDRFNPPSSSSNSSLDSSGMKTEHSDQDDTDSEDRLSLDDLSLWDLNNGNHFGSHHGPKYSSSKFPLSTSNTLERVVPASSSPSPCPFVNSSSLSNGLLSLKGSVSAAVNSIIKGEPPVFTHDIGGLGTKLNVNRPMGGPTSIQTMTPPSSPESSPLPVTTNLPSLANPAPNVVRVTSHGGTTTRTGTLVRVTQRAGGSVPPFISFAPVQLALDKSMSASTTSIASVTSQVTSQVTSPSLISTTVTRSPLSVATSLNGLTNSSSTPNIMQTGVSKSKRQRSDISLEEDSKKRTHKCNFPGCHKVYTKSSHLKAHQRTHTGEKPYRCSWEGCEWRFARSDELTRHLRKHTGVKPFKCAQCDRSFSRSDHLALHMKRHQ</sequence>
<dbReference type="OrthoDB" id="4748970at2759"/>